<dbReference type="InterPro" id="IPR013783">
    <property type="entry name" value="Ig-like_fold"/>
</dbReference>
<dbReference type="EMBL" id="JAAGWF010000034">
    <property type="protein sequence ID" value="NEK60669.1"/>
    <property type="molecule type" value="Genomic_DNA"/>
</dbReference>
<dbReference type="Proteomes" id="UP000470246">
    <property type="component" value="Unassembled WGS sequence"/>
</dbReference>
<protein>
    <submittedName>
        <fullName evidence="1">Fibronectin type III domain-containing protein</fullName>
    </submittedName>
</protein>
<reference evidence="1 2" key="1">
    <citation type="submission" date="2020-02" db="EMBL/GenBank/DDBJ databases">
        <title>Geodermatophilus sabuli CPCC 205279 I12A-02694.</title>
        <authorList>
            <person name="Jiang Z."/>
        </authorList>
    </citation>
    <scope>NUCLEOTIDE SEQUENCE [LARGE SCALE GENOMIC DNA]</scope>
    <source>
        <strain evidence="1 2">I12A-02694</strain>
    </source>
</reference>
<proteinExistence type="predicted"/>
<dbReference type="Gene3D" id="2.60.40.10">
    <property type="entry name" value="Immunoglobulins"/>
    <property type="match status" value="1"/>
</dbReference>
<dbReference type="InterPro" id="IPR036116">
    <property type="entry name" value="FN3_sf"/>
</dbReference>
<name>A0A7K3W729_9ACTN</name>
<comment type="caution">
    <text evidence="1">The sequence shown here is derived from an EMBL/GenBank/DDBJ whole genome shotgun (WGS) entry which is preliminary data.</text>
</comment>
<sequence length="228" mass="22939">MARVTARAAARRAPRRVRATGTAAVLSAVGLIALSGPAAALGAQVVAARATTAPAPVAVAPAAPASAPAVSAPAPPAPVVPAPATAGLTVSVPRPGPIDVVPPYVPRGAAPELEPRPDTPCSGYSRPRQIWPGVVPGPGTATVSWQADASADVRGYRVQAVSQRLVGGTQPAPPVQLAPQPAGCEPVTVTFAGLEPGSAYVFWLEEEIEDAYSLRWVQAGRSTPVVIG</sequence>
<dbReference type="RefSeq" id="WP_163484467.1">
    <property type="nucleotide sequence ID" value="NZ_JAAGWF010000034.1"/>
</dbReference>
<keyword evidence="2" id="KW-1185">Reference proteome</keyword>
<evidence type="ECO:0000313" key="1">
    <source>
        <dbReference type="EMBL" id="NEK60669.1"/>
    </source>
</evidence>
<gene>
    <name evidence="1" type="ORF">GCU56_22695</name>
</gene>
<dbReference type="SUPFAM" id="SSF49265">
    <property type="entry name" value="Fibronectin type III"/>
    <property type="match status" value="1"/>
</dbReference>
<dbReference type="AlphaFoldDB" id="A0A7K3W729"/>
<dbReference type="GO" id="GO:0005975">
    <property type="term" value="P:carbohydrate metabolic process"/>
    <property type="evidence" value="ECO:0007669"/>
    <property type="project" value="UniProtKB-ARBA"/>
</dbReference>
<evidence type="ECO:0000313" key="2">
    <source>
        <dbReference type="Proteomes" id="UP000470246"/>
    </source>
</evidence>
<organism evidence="1 2">
    <name type="scientific">Geodermatophilus sabuli</name>
    <dbReference type="NCBI Taxonomy" id="1564158"/>
    <lineage>
        <taxon>Bacteria</taxon>
        <taxon>Bacillati</taxon>
        <taxon>Actinomycetota</taxon>
        <taxon>Actinomycetes</taxon>
        <taxon>Geodermatophilales</taxon>
        <taxon>Geodermatophilaceae</taxon>
        <taxon>Geodermatophilus</taxon>
    </lineage>
</organism>
<accession>A0A7K3W729</accession>